<comment type="cofactor">
    <cofactor evidence="1 19">
        <name>Mg(2+)</name>
        <dbReference type="ChEBI" id="CHEBI:18420"/>
    </cofactor>
</comment>
<keyword evidence="11 19" id="KW-0460">Magnesium</keyword>
<keyword evidence="13 19" id="KW-0472">Membrane</keyword>
<dbReference type="GO" id="GO:0009236">
    <property type="term" value="P:cobalamin biosynthetic process"/>
    <property type="evidence" value="ECO:0007669"/>
    <property type="project" value="UniProtKB-UniRule"/>
</dbReference>
<dbReference type="KEGG" id="thu:AC731_013080"/>
<evidence type="ECO:0000256" key="16">
    <source>
        <dbReference type="ARBA" id="ARBA00032853"/>
    </source>
</evidence>
<evidence type="ECO:0000256" key="6">
    <source>
        <dbReference type="ARBA" id="ARBA00015850"/>
    </source>
</evidence>
<dbReference type="GO" id="GO:0005886">
    <property type="term" value="C:plasma membrane"/>
    <property type="evidence" value="ECO:0007669"/>
    <property type="project" value="UniProtKB-SubCell"/>
</dbReference>
<evidence type="ECO:0000256" key="10">
    <source>
        <dbReference type="ARBA" id="ARBA00022692"/>
    </source>
</evidence>
<evidence type="ECO:0000256" key="5">
    <source>
        <dbReference type="ARBA" id="ARBA00013200"/>
    </source>
</evidence>
<evidence type="ECO:0000256" key="3">
    <source>
        <dbReference type="ARBA" id="ARBA00004663"/>
    </source>
</evidence>
<dbReference type="HAMAP" id="MF_00719">
    <property type="entry name" value="CobS"/>
    <property type="match status" value="1"/>
</dbReference>
<keyword evidence="21" id="KW-1185">Reference proteome</keyword>
<dbReference type="EC" id="2.7.8.26" evidence="5 19"/>
<keyword evidence="10 19" id="KW-0812">Transmembrane</keyword>
<evidence type="ECO:0000256" key="13">
    <source>
        <dbReference type="ARBA" id="ARBA00023136"/>
    </source>
</evidence>
<proteinExistence type="inferred from homology"/>
<feature type="transmembrane region" description="Helical" evidence="19">
    <location>
        <begin position="38"/>
        <end position="68"/>
    </location>
</feature>
<evidence type="ECO:0000256" key="7">
    <source>
        <dbReference type="ARBA" id="ARBA00022475"/>
    </source>
</evidence>
<keyword evidence="12 19" id="KW-1133">Transmembrane helix</keyword>
<evidence type="ECO:0000256" key="8">
    <source>
        <dbReference type="ARBA" id="ARBA00022573"/>
    </source>
</evidence>
<comment type="catalytic activity">
    <reaction evidence="17 19">
        <text>alpha-ribazole + adenosylcob(III)inamide-GDP = adenosylcob(III)alamin + GMP + H(+)</text>
        <dbReference type="Rhea" id="RHEA:16049"/>
        <dbReference type="ChEBI" id="CHEBI:10329"/>
        <dbReference type="ChEBI" id="CHEBI:15378"/>
        <dbReference type="ChEBI" id="CHEBI:18408"/>
        <dbReference type="ChEBI" id="CHEBI:58115"/>
        <dbReference type="ChEBI" id="CHEBI:60487"/>
        <dbReference type="EC" id="2.7.8.26"/>
    </reaction>
</comment>
<dbReference type="Pfam" id="PF02654">
    <property type="entry name" value="CobS"/>
    <property type="match status" value="1"/>
</dbReference>
<dbReference type="PANTHER" id="PTHR34148:SF1">
    <property type="entry name" value="ADENOSYLCOBINAMIDE-GDP RIBAZOLETRANSFERASE"/>
    <property type="match status" value="1"/>
</dbReference>
<keyword evidence="8 19" id="KW-0169">Cobalamin biosynthesis</keyword>
<dbReference type="Proteomes" id="UP000036902">
    <property type="component" value="Chromosome"/>
</dbReference>
<protein>
    <recommendedName>
        <fullName evidence="6 19">Adenosylcobinamide-GDP ribazoletransferase</fullName>
        <ecNumber evidence="5 19">2.7.8.26</ecNumber>
    </recommendedName>
    <alternativeName>
        <fullName evidence="16 19">Cobalamin synthase</fullName>
    </alternativeName>
    <alternativeName>
        <fullName evidence="15 19">Cobalamin-5'-phosphate synthase</fullName>
    </alternativeName>
</protein>
<dbReference type="UniPathway" id="UPA00148">
    <property type="reaction ID" value="UER00238"/>
</dbReference>
<reference evidence="21" key="1">
    <citation type="submission" date="2016-03" db="EMBL/GenBank/DDBJ databases">
        <authorList>
            <person name="Ma C."/>
            <person name="Zhou S."/>
            <person name="Yang G."/>
        </authorList>
    </citation>
    <scope>NUCLEOTIDE SEQUENCE [LARGE SCALE GENOMIC DNA]</scope>
    <source>
        <strain evidence="21">SgZ-1</strain>
    </source>
</reference>
<dbReference type="InterPro" id="IPR003805">
    <property type="entry name" value="CobS"/>
</dbReference>
<evidence type="ECO:0000256" key="11">
    <source>
        <dbReference type="ARBA" id="ARBA00022842"/>
    </source>
</evidence>
<evidence type="ECO:0000256" key="1">
    <source>
        <dbReference type="ARBA" id="ARBA00001946"/>
    </source>
</evidence>
<evidence type="ECO:0000256" key="18">
    <source>
        <dbReference type="ARBA" id="ARBA00049504"/>
    </source>
</evidence>
<keyword evidence="7 19" id="KW-1003">Cell membrane</keyword>
<evidence type="ECO:0000256" key="9">
    <source>
        <dbReference type="ARBA" id="ARBA00022679"/>
    </source>
</evidence>
<evidence type="ECO:0000256" key="14">
    <source>
        <dbReference type="ARBA" id="ARBA00025228"/>
    </source>
</evidence>
<gene>
    <name evidence="19" type="primary">cobS</name>
    <name evidence="20" type="ORF">AC731_013080</name>
</gene>
<name>A0A127K743_9RHOO</name>
<feature type="transmembrane region" description="Helical" evidence="19">
    <location>
        <begin position="211"/>
        <end position="230"/>
    </location>
</feature>
<dbReference type="GO" id="GO:0008818">
    <property type="term" value="F:cobalamin 5'-phosphate synthase activity"/>
    <property type="evidence" value="ECO:0007669"/>
    <property type="project" value="UniProtKB-UniRule"/>
</dbReference>
<dbReference type="NCBIfam" id="NF001277">
    <property type="entry name" value="PRK00235.1-3"/>
    <property type="match status" value="1"/>
</dbReference>
<dbReference type="AlphaFoldDB" id="A0A127K743"/>
<organism evidence="20 21">
    <name type="scientific">Thauera humireducens</name>
    <dbReference type="NCBI Taxonomy" id="1134435"/>
    <lineage>
        <taxon>Bacteria</taxon>
        <taxon>Pseudomonadati</taxon>
        <taxon>Pseudomonadota</taxon>
        <taxon>Betaproteobacteria</taxon>
        <taxon>Rhodocyclales</taxon>
        <taxon>Zoogloeaceae</taxon>
        <taxon>Thauera</taxon>
    </lineage>
</organism>
<evidence type="ECO:0000256" key="12">
    <source>
        <dbReference type="ARBA" id="ARBA00022989"/>
    </source>
</evidence>
<evidence type="ECO:0000256" key="15">
    <source>
        <dbReference type="ARBA" id="ARBA00032605"/>
    </source>
</evidence>
<evidence type="ECO:0000256" key="4">
    <source>
        <dbReference type="ARBA" id="ARBA00010561"/>
    </source>
</evidence>
<evidence type="ECO:0000256" key="17">
    <source>
        <dbReference type="ARBA" id="ARBA00048623"/>
    </source>
</evidence>
<comment type="function">
    <text evidence="14 19">Joins adenosylcobinamide-GDP and alpha-ribazole to generate adenosylcobalamin (Ado-cobalamin). Also synthesizes adenosylcobalamin 5'-phosphate from adenosylcobinamide-GDP and alpha-ribazole 5'-phosphate.</text>
</comment>
<comment type="subcellular location">
    <subcellularLocation>
        <location evidence="2 19">Cell membrane</location>
        <topology evidence="2 19">Multi-pass membrane protein</topology>
    </subcellularLocation>
</comment>
<evidence type="ECO:0000313" key="21">
    <source>
        <dbReference type="Proteomes" id="UP000036902"/>
    </source>
</evidence>
<comment type="pathway">
    <text evidence="3 19">Cofactor biosynthesis; adenosylcobalamin biosynthesis; adenosylcobalamin from cob(II)yrinate a,c-diamide: step 7/7.</text>
</comment>
<accession>A0A127K743</accession>
<evidence type="ECO:0000256" key="2">
    <source>
        <dbReference type="ARBA" id="ARBA00004651"/>
    </source>
</evidence>
<comment type="similarity">
    <text evidence="4 19">Belongs to the CobS family.</text>
</comment>
<evidence type="ECO:0000256" key="19">
    <source>
        <dbReference type="HAMAP-Rule" id="MF_00719"/>
    </source>
</evidence>
<dbReference type="GO" id="GO:0051073">
    <property type="term" value="F:adenosylcobinamide-GDP ribazoletransferase activity"/>
    <property type="evidence" value="ECO:0007669"/>
    <property type="project" value="UniProtKB-UniRule"/>
</dbReference>
<evidence type="ECO:0000313" key="20">
    <source>
        <dbReference type="EMBL" id="AMO37786.1"/>
    </source>
</evidence>
<feature type="transmembrane region" description="Helical" evidence="19">
    <location>
        <begin position="110"/>
        <end position="130"/>
    </location>
</feature>
<comment type="catalytic activity">
    <reaction evidence="18 19">
        <text>alpha-ribazole 5'-phosphate + adenosylcob(III)inamide-GDP = adenosylcob(III)alamin 5'-phosphate + GMP + H(+)</text>
        <dbReference type="Rhea" id="RHEA:23560"/>
        <dbReference type="ChEBI" id="CHEBI:15378"/>
        <dbReference type="ChEBI" id="CHEBI:57918"/>
        <dbReference type="ChEBI" id="CHEBI:58115"/>
        <dbReference type="ChEBI" id="CHEBI:60487"/>
        <dbReference type="ChEBI" id="CHEBI:60493"/>
        <dbReference type="EC" id="2.7.8.26"/>
    </reaction>
</comment>
<dbReference type="RefSeq" id="WP_048706703.1">
    <property type="nucleotide sequence ID" value="NZ_CP014646.1"/>
</dbReference>
<keyword evidence="9 19" id="KW-0808">Transferase</keyword>
<dbReference type="STRING" id="1134435.AC731_013080"/>
<sequence length="268" mass="27879">MRYQLELFFTALGFFTRLPVPAWVPWSPERLNHAARFFPLVGWVVGATGAAGYAVFALVLPASLAVILSMAVTIRLTGAFHEDGFADTCDGLGGGWDKAQVLAIMKDSRIGSYGTIGMVLMLMAKAAALIELARLGATAPQGTVAGVAAALLVAHPLSRLAATSLIHLLPYVREDDSAKSRPLARRLTPGELTVAGTCGLLPLALLAPAEALGALVAVIAVTTWAARLFVRRLGGYTGDLLGATQQLAELAAYLGLLAAAHIAPLATA</sequence>
<dbReference type="PANTHER" id="PTHR34148">
    <property type="entry name" value="ADENOSYLCOBINAMIDE-GDP RIBAZOLETRANSFERASE"/>
    <property type="match status" value="1"/>
</dbReference>
<dbReference type="EMBL" id="CP014646">
    <property type="protein sequence ID" value="AMO37786.1"/>
    <property type="molecule type" value="Genomic_DNA"/>
</dbReference>
<comment type="caution">
    <text evidence="19">Lacks conserved residue(s) required for the propagation of feature annotation.</text>
</comment>